<organism evidence="1">
    <name type="scientific">uncultured Pyrinomonadaceae bacterium</name>
    <dbReference type="NCBI Taxonomy" id="2283094"/>
    <lineage>
        <taxon>Bacteria</taxon>
        <taxon>Pseudomonadati</taxon>
        <taxon>Acidobacteriota</taxon>
        <taxon>Blastocatellia</taxon>
        <taxon>Blastocatellales</taxon>
        <taxon>Pyrinomonadaceae</taxon>
        <taxon>environmental samples</taxon>
    </lineage>
</organism>
<reference evidence="1" key="1">
    <citation type="submission" date="2020-02" db="EMBL/GenBank/DDBJ databases">
        <authorList>
            <person name="Meier V. D."/>
        </authorList>
    </citation>
    <scope>NUCLEOTIDE SEQUENCE</scope>
    <source>
        <strain evidence="1">AVDCRST_MAG74</strain>
    </source>
</reference>
<accession>A0A6J4PKT5</accession>
<dbReference type="AlphaFoldDB" id="A0A6J4PKT5"/>
<evidence type="ECO:0000313" key="1">
    <source>
        <dbReference type="EMBL" id="CAA9418795.1"/>
    </source>
</evidence>
<proteinExistence type="predicted"/>
<name>A0A6J4PKT5_9BACT</name>
<sequence length="38" mass="4496">MYFFSAKPNKPPSNLTERRFLINNFQTNKNPTCLSDNF</sequence>
<gene>
    <name evidence="1" type="ORF">AVDCRST_MAG74-2819</name>
</gene>
<protein>
    <submittedName>
        <fullName evidence="1">Uncharacterized protein</fullName>
    </submittedName>
</protein>
<dbReference type="EMBL" id="CADCUR010000255">
    <property type="protein sequence ID" value="CAA9418795.1"/>
    <property type="molecule type" value="Genomic_DNA"/>
</dbReference>